<dbReference type="PROSITE" id="PS50088">
    <property type="entry name" value="ANK_REPEAT"/>
    <property type="match status" value="3"/>
</dbReference>
<gene>
    <name evidence="3" type="ORF">K489DRAFT_314985</name>
</gene>
<name>A0A6J3MEA0_9PEZI</name>
<dbReference type="PANTHER" id="PTHR10039">
    <property type="entry name" value="AMELOGENIN"/>
    <property type="match status" value="1"/>
</dbReference>
<feature type="repeat" description="ANK" evidence="1">
    <location>
        <begin position="307"/>
        <end position="336"/>
    </location>
</feature>
<dbReference type="Proteomes" id="UP000504637">
    <property type="component" value="Unplaced"/>
</dbReference>
<accession>A0A6J3MEA0</accession>
<dbReference type="GeneID" id="54358861"/>
<dbReference type="Pfam" id="PF12796">
    <property type="entry name" value="Ank_2"/>
    <property type="match status" value="1"/>
</dbReference>
<reference evidence="3" key="2">
    <citation type="submission" date="2020-04" db="EMBL/GenBank/DDBJ databases">
        <authorList>
            <consortium name="NCBI Genome Project"/>
        </authorList>
    </citation>
    <scope>NUCLEOTIDE SEQUENCE</scope>
    <source>
        <strain evidence="3">CBS 342.82</strain>
    </source>
</reference>
<dbReference type="RefSeq" id="XP_033462213.1">
    <property type="nucleotide sequence ID" value="XM_033601061.1"/>
</dbReference>
<dbReference type="InterPro" id="IPR036770">
    <property type="entry name" value="Ankyrin_rpt-contain_sf"/>
</dbReference>
<dbReference type="OrthoDB" id="1577640at2759"/>
<evidence type="ECO:0000313" key="3">
    <source>
        <dbReference type="RefSeq" id="XP_033462213.1"/>
    </source>
</evidence>
<feature type="repeat" description="ANK" evidence="1">
    <location>
        <begin position="371"/>
        <end position="397"/>
    </location>
</feature>
<dbReference type="AlphaFoldDB" id="A0A6J3MEA0"/>
<dbReference type="SMART" id="SM00248">
    <property type="entry name" value="ANK"/>
    <property type="match status" value="3"/>
</dbReference>
<protein>
    <submittedName>
        <fullName evidence="3">Ankyrin</fullName>
    </submittedName>
</protein>
<evidence type="ECO:0000256" key="1">
    <source>
        <dbReference type="PROSITE-ProRule" id="PRU00023"/>
    </source>
</evidence>
<organism evidence="3">
    <name type="scientific">Dissoconium aciculare CBS 342.82</name>
    <dbReference type="NCBI Taxonomy" id="1314786"/>
    <lineage>
        <taxon>Eukaryota</taxon>
        <taxon>Fungi</taxon>
        <taxon>Dikarya</taxon>
        <taxon>Ascomycota</taxon>
        <taxon>Pezizomycotina</taxon>
        <taxon>Dothideomycetes</taxon>
        <taxon>Dothideomycetidae</taxon>
        <taxon>Mycosphaerellales</taxon>
        <taxon>Dissoconiaceae</taxon>
        <taxon>Dissoconium</taxon>
    </lineage>
</organism>
<dbReference type="PANTHER" id="PTHR10039:SF16">
    <property type="entry name" value="GPI INOSITOL-DEACYLASE"/>
    <property type="match status" value="1"/>
</dbReference>
<dbReference type="SUPFAM" id="SSF48403">
    <property type="entry name" value="Ankyrin repeat"/>
    <property type="match status" value="1"/>
</dbReference>
<keyword evidence="2" id="KW-1185">Reference proteome</keyword>
<feature type="non-terminal residue" evidence="3">
    <location>
        <position position="397"/>
    </location>
</feature>
<keyword evidence="1" id="KW-0040">ANK repeat</keyword>
<dbReference type="PROSITE" id="PS50297">
    <property type="entry name" value="ANK_REP_REGION"/>
    <property type="match status" value="2"/>
</dbReference>
<dbReference type="Gene3D" id="1.25.40.20">
    <property type="entry name" value="Ankyrin repeat-containing domain"/>
    <property type="match status" value="1"/>
</dbReference>
<reference evidence="3" key="3">
    <citation type="submission" date="2025-08" db="UniProtKB">
        <authorList>
            <consortium name="RefSeq"/>
        </authorList>
    </citation>
    <scope>IDENTIFICATION</scope>
    <source>
        <strain evidence="3">CBS 342.82</strain>
    </source>
</reference>
<proteinExistence type="predicted"/>
<feature type="repeat" description="ANK" evidence="1">
    <location>
        <begin position="338"/>
        <end position="370"/>
    </location>
</feature>
<sequence>MPLIQRLLRDVPQLRMIATSRDYPEIRDRMEEMRVVSMPLEAQAVDSDIRIYVLTQLAEDRMLRRLDNSTKKLIEDTIVKKADAMLTKQKLIRAALLALPDTLDEMYVRILTAILERDRSDAFDLLQWISYARRPLTLLELSETTMIHWSIEAAGEGGVDATDRNDTSNPQKQVHAYEGATVRLAHFSVQEFLESARILTSNAKPFHLDRDQGHQALTHSCLLYIQYYIDSPEKCVNRSDLEEFPLLEYTCSNWYHHANSQKTEEATARIVSFLTSEHSRHVWLCVHQPDNFNIFIPNFAESVGFGSALYYASYMGLESVVRKLLQTGADVTASQGGSHDFPLQAAAAAGHQGTVQILIDNGADINAQDCFSRNALIDAARNGHAEVVSLLLGHRAD</sequence>
<evidence type="ECO:0000313" key="2">
    <source>
        <dbReference type="Proteomes" id="UP000504637"/>
    </source>
</evidence>
<reference evidence="3" key="1">
    <citation type="submission" date="2020-01" db="EMBL/GenBank/DDBJ databases">
        <authorList>
            <consortium name="DOE Joint Genome Institute"/>
            <person name="Haridas S."/>
            <person name="Albert R."/>
            <person name="Binder M."/>
            <person name="Bloem J."/>
            <person name="Labutti K."/>
            <person name="Salamov A."/>
            <person name="Andreopoulos B."/>
            <person name="Baker S.E."/>
            <person name="Barry K."/>
            <person name="Bills G."/>
            <person name="Bluhm B.H."/>
            <person name="Cannon C."/>
            <person name="Castanera R."/>
            <person name="Culley D.E."/>
            <person name="Daum C."/>
            <person name="Ezra D."/>
            <person name="Gonzalez J.B."/>
            <person name="Henrissat B."/>
            <person name="Kuo A."/>
            <person name="Liang C."/>
            <person name="Lipzen A."/>
            <person name="Lutzoni F."/>
            <person name="Magnuson J."/>
            <person name="Mondo S."/>
            <person name="Nolan M."/>
            <person name="Ohm R."/>
            <person name="Pangilinan J."/>
            <person name="Park H.-J."/>
            <person name="Ramirez L."/>
            <person name="Alfaro M."/>
            <person name="Sun H."/>
            <person name="Tritt A."/>
            <person name="Yoshinaga Y."/>
            <person name="Zwiers L.-H."/>
            <person name="Turgeon B.G."/>
            <person name="Goodwin S.B."/>
            <person name="Spatafora J.W."/>
            <person name="Crous P.W."/>
            <person name="Grigoriev I.V."/>
        </authorList>
    </citation>
    <scope>NUCLEOTIDE SEQUENCE</scope>
    <source>
        <strain evidence="3">CBS 342.82</strain>
    </source>
</reference>
<dbReference type="InterPro" id="IPR002110">
    <property type="entry name" value="Ankyrin_rpt"/>
</dbReference>